<dbReference type="EC" id="2.7.7.-" evidence="2"/>
<gene>
    <name evidence="2" type="ORF">AVDCRST_MAG13-2363</name>
</gene>
<accession>A0A6J4SQT4</accession>
<feature type="non-terminal residue" evidence="2">
    <location>
        <position position="1"/>
    </location>
</feature>
<feature type="non-terminal residue" evidence="2">
    <location>
        <position position="422"/>
    </location>
</feature>
<evidence type="ECO:0000313" key="2">
    <source>
        <dbReference type="EMBL" id="CAA9502813.1"/>
    </source>
</evidence>
<feature type="region of interest" description="Disordered" evidence="1">
    <location>
        <begin position="188"/>
        <end position="422"/>
    </location>
</feature>
<name>A0A6J4SQT4_9ACTN</name>
<feature type="compositionally biased region" description="Basic residues" evidence="1">
    <location>
        <begin position="374"/>
        <end position="400"/>
    </location>
</feature>
<feature type="compositionally biased region" description="Low complexity" evidence="1">
    <location>
        <begin position="26"/>
        <end position="44"/>
    </location>
</feature>
<feature type="region of interest" description="Disordered" evidence="1">
    <location>
        <begin position="1"/>
        <end position="138"/>
    </location>
</feature>
<evidence type="ECO:0000256" key="1">
    <source>
        <dbReference type="SAM" id="MobiDB-lite"/>
    </source>
</evidence>
<reference evidence="2" key="1">
    <citation type="submission" date="2020-02" db="EMBL/GenBank/DDBJ databases">
        <authorList>
            <person name="Meier V. D."/>
        </authorList>
    </citation>
    <scope>NUCLEOTIDE SEQUENCE</scope>
    <source>
        <strain evidence="2">AVDCRST_MAG13</strain>
    </source>
</reference>
<dbReference type="AlphaFoldDB" id="A0A6J4SQT4"/>
<proteinExistence type="predicted"/>
<organism evidence="2">
    <name type="scientific">uncultured Solirubrobacteraceae bacterium</name>
    <dbReference type="NCBI Taxonomy" id="1162706"/>
    <lineage>
        <taxon>Bacteria</taxon>
        <taxon>Bacillati</taxon>
        <taxon>Actinomycetota</taxon>
        <taxon>Thermoleophilia</taxon>
        <taxon>Solirubrobacterales</taxon>
        <taxon>Solirubrobacteraceae</taxon>
        <taxon>environmental samples</taxon>
    </lineage>
</organism>
<protein>
    <submittedName>
        <fullName evidence="2">DNA primase</fullName>
        <ecNumber evidence="2">2.7.7.-</ecNumber>
    </submittedName>
</protein>
<keyword evidence="2" id="KW-0548">Nucleotidyltransferase</keyword>
<dbReference type="EMBL" id="CADCVO010000375">
    <property type="protein sequence ID" value="CAA9502813.1"/>
    <property type="molecule type" value="Genomic_DNA"/>
</dbReference>
<sequence>AALHRRLPRPRPRRGGLRRPRRHPHGAAPLGPGPLRGAVPLPRGAHPVLRDRPRPEGLPLLRLPGRGRRLHLRAGDGGPGLRRRAGVPGRPLRRAARAGGRGPRGRRAPSAPGAPARAARADGHLLRPLPVGLGGGGPRPRVPGLAGARGGGAADVPRRLRALALRRGVDGEQARGLLRPRVLRRGARPALEVQRRGHRPVPPADRLPPLRPARAGPGLRGAGARGRPAAQVPQLLRQRGLPQGAPRVRRGHRPGPRDPGGQRRAVRGLHGRHRAAPGGAAQRGRPHGDGAHGRAGRRARPPGAEGPARAGRRRRGPERDAAGGAGGRGAAARAAGGAPAGGRGPCRRRAGARGGGGAAPGGREHPVRALPGRPRARARRPGLGGGRRRRPDRARARLRRPAAERRAQRAARARVRADGAGR</sequence>
<feature type="compositionally biased region" description="Basic residues" evidence="1">
    <location>
        <begin position="1"/>
        <end position="25"/>
    </location>
</feature>
<feature type="compositionally biased region" description="Basic residues" evidence="1">
    <location>
        <begin position="81"/>
        <end position="96"/>
    </location>
</feature>
<keyword evidence="2" id="KW-0808">Transferase</keyword>
<feature type="compositionally biased region" description="Basic residues" evidence="1">
    <location>
        <begin position="264"/>
        <end position="275"/>
    </location>
</feature>
<feature type="compositionally biased region" description="Pro residues" evidence="1">
    <location>
        <begin position="200"/>
        <end position="211"/>
    </location>
</feature>
<feature type="compositionally biased region" description="Low complexity" evidence="1">
    <location>
        <begin position="108"/>
        <end position="118"/>
    </location>
</feature>
<dbReference type="GO" id="GO:0016779">
    <property type="term" value="F:nucleotidyltransferase activity"/>
    <property type="evidence" value="ECO:0007669"/>
    <property type="project" value="UniProtKB-KW"/>
</dbReference>